<feature type="compositionally biased region" description="Basic and acidic residues" evidence="2">
    <location>
        <begin position="63"/>
        <end position="83"/>
    </location>
</feature>
<dbReference type="GO" id="GO:0005525">
    <property type="term" value="F:GTP binding"/>
    <property type="evidence" value="ECO:0007669"/>
    <property type="project" value="UniProtKB-KW"/>
</dbReference>
<feature type="domain" description="Septin-type G" evidence="3">
    <location>
        <begin position="217"/>
        <end position="301"/>
    </location>
</feature>
<evidence type="ECO:0000256" key="1">
    <source>
        <dbReference type="RuleBase" id="RU004560"/>
    </source>
</evidence>
<reference evidence="5" key="1">
    <citation type="journal article" date="2017" name="bioRxiv">
        <title>Comparative analysis of the genomes of Stylophora pistillata and Acropora digitifera provides evidence for extensive differences between species of corals.</title>
        <authorList>
            <person name="Voolstra C.R."/>
            <person name="Li Y."/>
            <person name="Liew Y.J."/>
            <person name="Baumgarten S."/>
            <person name="Zoccola D."/>
            <person name="Flot J.-F."/>
            <person name="Tambutte S."/>
            <person name="Allemand D."/>
            <person name="Aranda M."/>
        </authorList>
    </citation>
    <scope>NUCLEOTIDE SEQUENCE [LARGE SCALE GENOMIC DNA]</scope>
</reference>
<dbReference type="PANTHER" id="PTHR32046:SF14">
    <property type="match status" value="1"/>
</dbReference>
<keyword evidence="5" id="KW-1185">Reference proteome</keyword>
<dbReference type="OrthoDB" id="5961566at2759"/>
<feature type="compositionally biased region" description="Basic and acidic residues" evidence="2">
    <location>
        <begin position="91"/>
        <end position="115"/>
    </location>
</feature>
<evidence type="ECO:0000259" key="3">
    <source>
        <dbReference type="Pfam" id="PF00735"/>
    </source>
</evidence>
<dbReference type="AlphaFoldDB" id="A0A2B4S0Y0"/>
<feature type="region of interest" description="Disordered" evidence="2">
    <location>
        <begin position="20"/>
        <end position="158"/>
    </location>
</feature>
<gene>
    <name evidence="4" type="ORF">AWC38_SpisGene13262</name>
</gene>
<dbReference type="Proteomes" id="UP000225706">
    <property type="component" value="Unassembled WGS sequence"/>
</dbReference>
<feature type="region of interest" description="Disordered" evidence="2">
    <location>
        <begin position="585"/>
        <end position="606"/>
    </location>
</feature>
<keyword evidence="1" id="KW-0547">Nucleotide-binding</keyword>
<evidence type="ECO:0000313" key="5">
    <source>
        <dbReference type="Proteomes" id="UP000225706"/>
    </source>
</evidence>
<accession>A0A2B4S0Y0</accession>
<dbReference type="CDD" id="cd00882">
    <property type="entry name" value="Ras_like_GTPase"/>
    <property type="match status" value="1"/>
</dbReference>
<keyword evidence="1" id="KW-0342">GTP-binding</keyword>
<protein>
    <recommendedName>
        <fullName evidence="3">Septin-type G domain-containing protein</fullName>
    </recommendedName>
</protein>
<dbReference type="Pfam" id="PF00735">
    <property type="entry name" value="Septin"/>
    <property type="match status" value="1"/>
</dbReference>
<proteinExistence type="inferred from homology"/>
<dbReference type="SUPFAM" id="SSF52540">
    <property type="entry name" value="P-loop containing nucleoside triphosphate hydrolases"/>
    <property type="match status" value="1"/>
</dbReference>
<dbReference type="Gene3D" id="3.40.50.300">
    <property type="entry name" value="P-loop containing nucleotide triphosphate hydrolases"/>
    <property type="match status" value="1"/>
</dbReference>
<dbReference type="PANTHER" id="PTHR32046">
    <property type="entry name" value="G DOMAIN-CONTAINING PROTEIN"/>
    <property type="match status" value="1"/>
</dbReference>
<sequence length="660" mass="75315">MLHPRAEDVNFIFCSTDIEETSIDPPLDQNKTVTKEEEDLPPQLKMKGEKKTSIDISIGQNEKITEKDENHPLHLTKKDEEKTSINPPGSENEKITKKNEDYPFHLTQKDEEKASIDLPVSQVEKPTKEDKNHSLNLTKEGREKTSIDPPLSQNEKPTMDEEHYTLRLADSLLQKSEIISTGSPAVYKLPTELIMSQEKGKITKKSVGSPIDLGGRGTEKVLMVVGATGAGKTTLINGMINYILGVKWEDNFRYKLVVEDSKASQAHSQTKDITAYTFHPMKGSTVPYRFTIIDTPGFGDREGVKRDKEITNQIKEFFSIPPPNGIDHLDGIGFVTQASLAGLTPTQEYIFDSVLSIFGKYVAKNIFMLVTFADGQKPPVMEAIKNAKIPAQKFYKFNNSALFANNVKKNLKTVHGDEEDEDDEFDSMFWKIGISSFKKFFSSFEKSQSVSLQHTQEVLREPEQVQNMIEGLNPQIKMGLGKIEEMRQEENILRQREAEIEQNKEFTYEVNITKPKRIDLSGTGRHTTTCLRCNYTCHENCAYADDNDKRKCCAIDRRGYCTVCTQHCVWKEHKNLPYNYEYETSLRPEPPKISKRSTKQLSQGRPKWKQSLQRLDEIALKPNPLTQIEYLELLTETEKNEAKKGWKQRVELNAIQSKRC</sequence>
<evidence type="ECO:0000256" key="2">
    <source>
        <dbReference type="SAM" id="MobiDB-lite"/>
    </source>
</evidence>
<name>A0A2B4S0Y0_STYPI</name>
<organism evidence="4 5">
    <name type="scientific">Stylophora pistillata</name>
    <name type="common">Smooth cauliflower coral</name>
    <dbReference type="NCBI Taxonomy" id="50429"/>
    <lineage>
        <taxon>Eukaryota</taxon>
        <taxon>Metazoa</taxon>
        <taxon>Cnidaria</taxon>
        <taxon>Anthozoa</taxon>
        <taxon>Hexacorallia</taxon>
        <taxon>Scleractinia</taxon>
        <taxon>Astrocoeniina</taxon>
        <taxon>Pocilloporidae</taxon>
        <taxon>Stylophora</taxon>
    </lineage>
</organism>
<dbReference type="InterPro" id="IPR030379">
    <property type="entry name" value="G_SEPTIN_dom"/>
</dbReference>
<comment type="caution">
    <text evidence="4">The sequence shown here is derived from an EMBL/GenBank/DDBJ whole genome shotgun (WGS) entry which is preliminary data.</text>
</comment>
<dbReference type="EMBL" id="LSMT01000246">
    <property type="protein sequence ID" value="PFX22218.1"/>
    <property type="molecule type" value="Genomic_DNA"/>
</dbReference>
<evidence type="ECO:0000313" key="4">
    <source>
        <dbReference type="EMBL" id="PFX22218.1"/>
    </source>
</evidence>
<comment type="similarity">
    <text evidence="1">Belongs to the TRAFAC class TrmE-Era-EngA-EngB-Septin-like GTPase superfamily. Septin GTPase family.</text>
</comment>
<dbReference type="InterPro" id="IPR027417">
    <property type="entry name" value="P-loop_NTPase"/>
</dbReference>
<feature type="compositionally biased region" description="Basic and acidic residues" evidence="2">
    <location>
        <begin position="125"/>
        <end position="146"/>
    </location>
</feature>